<accession>G2QTR0</accession>
<name>G2QTR0_THETT</name>
<gene>
    <name evidence="2" type="ORF">THITE_2107339</name>
</gene>
<keyword evidence="3" id="KW-1185">Reference proteome</keyword>
<dbReference type="KEGG" id="ttt:THITE_2107339"/>
<dbReference type="EMBL" id="CP003009">
    <property type="protein sequence ID" value="AEO62770.1"/>
    <property type="molecule type" value="Genomic_DNA"/>
</dbReference>
<feature type="region of interest" description="Disordered" evidence="1">
    <location>
        <begin position="1"/>
        <end position="45"/>
    </location>
</feature>
<dbReference type="GeneID" id="11523922"/>
<dbReference type="RefSeq" id="XP_003649106.1">
    <property type="nucleotide sequence ID" value="XM_003649058.1"/>
</dbReference>
<sequence>MVEEAVDEQGLDGPRKYCHPRFHVDPAGSLRHSKSTSPHGRTIQGLGATSRDQRLGFPWLTGRVVIRFGPTKRRARTKELLVPVCSGFPPLPPVPTGLREGGSRRSSCREKLSSYNQQLCPGEHKPLYVLREPASAISSRSRRRGKEAVEESWSDSRSSTVLLVDEDKPNMSNCINTL</sequence>
<dbReference type="Proteomes" id="UP000008181">
    <property type="component" value="Chromosome 1"/>
</dbReference>
<feature type="compositionally biased region" description="Acidic residues" evidence="1">
    <location>
        <begin position="1"/>
        <end position="10"/>
    </location>
</feature>
<reference evidence="2 3" key="1">
    <citation type="journal article" date="2011" name="Nat. Biotechnol.">
        <title>Comparative genomic analysis of the thermophilic biomass-degrading fungi Myceliophthora thermophila and Thielavia terrestris.</title>
        <authorList>
            <person name="Berka R.M."/>
            <person name="Grigoriev I.V."/>
            <person name="Otillar R."/>
            <person name="Salamov A."/>
            <person name="Grimwood J."/>
            <person name="Reid I."/>
            <person name="Ishmael N."/>
            <person name="John T."/>
            <person name="Darmond C."/>
            <person name="Moisan M.-C."/>
            <person name="Henrissat B."/>
            <person name="Coutinho P.M."/>
            <person name="Lombard V."/>
            <person name="Natvig D.O."/>
            <person name="Lindquist E."/>
            <person name="Schmutz J."/>
            <person name="Lucas S."/>
            <person name="Harris P."/>
            <person name="Powlowski J."/>
            <person name="Bellemare A."/>
            <person name="Taylor D."/>
            <person name="Butler G."/>
            <person name="de Vries R.P."/>
            <person name="Allijn I.E."/>
            <person name="van den Brink J."/>
            <person name="Ushinsky S."/>
            <person name="Storms R."/>
            <person name="Powell A.J."/>
            <person name="Paulsen I.T."/>
            <person name="Elbourne L.D.H."/>
            <person name="Baker S.E."/>
            <person name="Magnuson J."/>
            <person name="LaBoissiere S."/>
            <person name="Clutterbuck A.J."/>
            <person name="Martinez D."/>
            <person name="Wogulis M."/>
            <person name="de Leon A.L."/>
            <person name="Rey M.W."/>
            <person name="Tsang A."/>
        </authorList>
    </citation>
    <scope>NUCLEOTIDE SEQUENCE [LARGE SCALE GENOMIC DNA]</scope>
    <source>
        <strain evidence="3">ATCC 38088 / NRRL 8126</strain>
    </source>
</reference>
<organism evidence="2 3">
    <name type="scientific">Thermothielavioides terrestris (strain ATCC 38088 / NRRL 8126)</name>
    <name type="common">Thielavia terrestris</name>
    <dbReference type="NCBI Taxonomy" id="578455"/>
    <lineage>
        <taxon>Eukaryota</taxon>
        <taxon>Fungi</taxon>
        <taxon>Dikarya</taxon>
        <taxon>Ascomycota</taxon>
        <taxon>Pezizomycotina</taxon>
        <taxon>Sordariomycetes</taxon>
        <taxon>Sordariomycetidae</taxon>
        <taxon>Sordariales</taxon>
        <taxon>Chaetomiaceae</taxon>
        <taxon>Thermothielavioides</taxon>
        <taxon>Thermothielavioides terrestris</taxon>
    </lineage>
</organism>
<protein>
    <submittedName>
        <fullName evidence="2">Uncharacterized protein</fullName>
    </submittedName>
</protein>
<evidence type="ECO:0000256" key="1">
    <source>
        <dbReference type="SAM" id="MobiDB-lite"/>
    </source>
</evidence>
<proteinExistence type="predicted"/>
<evidence type="ECO:0000313" key="2">
    <source>
        <dbReference type="EMBL" id="AEO62770.1"/>
    </source>
</evidence>
<dbReference type="AlphaFoldDB" id="G2QTR0"/>
<evidence type="ECO:0000313" key="3">
    <source>
        <dbReference type="Proteomes" id="UP000008181"/>
    </source>
</evidence>
<dbReference type="HOGENOM" id="CLU_1511632_0_0_1"/>